<dbReference type="Proteomes" id="UP000070700">
    <property type="component" value="Unassembled WGS sequence"/>
</dbReference>
<dbReference type="InParanoid" id="A0A194XSX9"/>
<accession>A0A194XSX9</accession>
<evidence type="ECO:0000256" key="1">
    <source>
        <dbReference type="SAM" id="MobiDB-lite"/>
    </source>
</evidence>
<dbReference type="AlphaFoldDB" id="A0A194XSX9"/>
<evidence type="ECO:0000313" key="3">
    <source>
        <dbReference type="EMBL" id="KUJ23144.1"/>
    </source>
</evidence>
<keyword evidence="2" id="KW-0812">Transmembrane</keyword>
<sequence>MSRGAIIAIIVVAVFVCVFGIVSAILFYLAKKRDWKVRESIRRSARKVASALTPRSSRFPKDVHSRRGLTKIDEVPTTPRNRSADVEKGNTKQMTFELTSPPKKSRWERKAGR</sequence>
<keyword evidence="4" id="KW-1185">Reference proteome</keyword>
<organism evidence="3 4">
    <name type="scientific">Mollisia scopiformis</name>
    <name type="common">Conifer needle endophyte fungus</name>
    <name type="synonym">Phialocephala scopiformis</name>
    <dbReference type="NCBI Taxonomy" id="149040"/>
    <lineage>
        <taxon>Eukaryota</taxon>
        <taxon>Fungi</taxon>
        <taxon>Dikarya</taxon>
        <taxon>Ascomycota</taxon>
        <taxon>Pezizomycotina</taxon>
        <taxon>Leotiomycetes</taxon>
        <taxon>Helotiales</taxon>
        <taxon>Mollisiaceae</taxon>
        <taxon>Mollisia</taxon>
    </lineage>
</organism>
<feature type="transmembrane region" description="Helical" evidence="2">
    <location>
        <begin position="6"/>
        <end position="30"/>
    </location>
</feature>
<dbReference type="GeneID" id="28815280"/>
<dbReference type="KEGG" id="psco:LY89DRAFT_168980"/>
<reference evidence="3 4" key="1">
    <citation type="submission" date="2015-10" db="EMBL/GenBank/DDBJ databases">
        <title>Full genome of DAOMC 229536 Phialocephala scopiformis, a fungal endophyte of spruce producing the potent anti-insectan compound rugulosin.</title>
        <authorList>
            <consortium name="DOE Joint Genome Institute"/>
            <person name="Walker A.K."/>
            <person name="Frasz S.L."/>
            <person name="Seifert K.A."/>
            <person name="Miller J.D."/>
            <person name="Mondo S.J."/>
            <person name="Labutti K."/>
            <person name="Lipzen A."/>
            <person name="Dockter R."/>
            <person name="Kennedy M."/>
            <person name="Grigoriev I.V."/>
            <person name="Spatafora J.W."/>
        </authorList>
    </citation>
    <scope>NUCLEOTIDE SEQUENCE [LARGE SCALE GENOMIC DNA]</scope>
    <source>
        <strain evidence="3 4">CBS 120377</strain>
    </source>
</reference>
<name>A0A194XSX9_MOLSC</name>
<dbReference type="EMBL" id="KQ947405">
    <property type="protein sequence ID" value="KUJ23144.1"/>
    <property type="molecule type" value="Genomic_DNA"/>
</dbReference>
<dbReference type="OrthoDB" id="5425637at2759"/>
<feature type="region of interest" description="Disordered" evidence="1">
    <location>
        <begin position="52"/>
        <end position="113"/>
    </location>
</feature>
<gene>
    <name evidence="3" type="ORF">LY89DRAFT_168980</name>
</gene>
<dbReference type="RefSeq" id="XP_018077499.1">
    <property type="nucleotide sequence ID" value="XM_018205554.1"/>
</dbReference>
<evidence type="ECO:0000256" key="2">
    <source>
        <dbReference type="SAM" id="Phobius"/>
    </source>
</evidence>
<evidence type="ECO:0000313" key="4">
    <source>
        <dbReference type="Proteomes" id="UP000070700"/>
    </source>
</evidence>
<proteinExistence type="predicted"/>
<feature type="compositionally biased region" description="Basic and acidic residues" evidence="1">
    <location>
        <begin position="59"/>
        <end position="74"/>
    </location>
</feature>
<keyword evidence="2" id="KW-1133">Transmembrane helix</keyword>
<keyword evidence="2" id="KW-0472">Membrane</keyword>
<protein>
    <submittedName>
        <fullName evidence="3">Uncharacterized protein</fullName>
    </submittedName>
</protein>